<keyword evidence="3 5" id="KW-0808">Transferase</keyword>
<evidence type="ECO:0000313" key="5">
    <source>
        <dbReference type="EMBL" id="ORX59711.1"/>
    </source>
</evidence>
<comment type="similarity">
    <text evidence="1">Belongs to the protein prenyltransferase subunit alpha family.</text>
</comment>
<dbReference type="InterPro" id="IPR002088">
    <property type="entry name" value="Prenyl_trans_a"/>
</dbReference>
<dbReference type="GO" id="GO:0008318">
    <property type="term" value="F:protein prenyltransferase activity"/>
    <property type="evidence" value="ECO:0007669"/>
    <property type="project" value="InterPro"/>
</dbReference>
<dbReference type="EMBL" id="MCGT01000005">
    <property type="protein sequence ID" value="ORX59711.1"/>
    <property type="molecule type" value="Genomic_DNA"/>
</dbReference>
<proteinExistence type="inferred from homology"/>
<dbReference type="SUPFAM" id="SSF48439">
    <property type="entry name" value="Protein prenylyltransferase"/>
    <property type="match status" value="1"/>
</dbReference>
<protein>
    <submittedName>
        <fullName evidence="5">Protein prenylyltransferase</fullName>
    </submittedName>
</protein>
<organism evidence="5 6">
    <name type="scientific">Hesseltinella vesiculosa</name>
    <dbReference type="NCBI Taxonomy" id="101127"/>
    <lineage>
        <taxon>Eukaryota</taxon>
        <taxon>Fungi</taxon>
        <taxon>Fungi incertae sedis</taxon>
        <taxon>Mucoromycota</taxon>
        <taxon>Mucoromycotina</taxon>
        <taxon>Mucoromycetes</taxon>
        <taxon>Mucorales</taxon>
        <taxon>Cunninghamellaceae</taxon>
        <taxon>Hesseltinella</taxon>
    </lineage>
</organism>
<dbReference type="PANTHER" id="PTHR11129">
    <property type="entry name" value="PROTEIN FARNESYLTRANSFERASE ALPHA SUBUNIT/RAB GERANYLGERANYL TRANSFERASE ALPHA SUBUNIT"/>
    <property type="match status" value="1"/>
</dbReference>
<evidence type="ECO:0000256" key="4">
    <source>
        <dbReference type="ARBA" id="ARBA00022737"/>
    </source>
</evidence>
<dbReference type="OrthoDB" id="1924260at2759"/>
<dbReference type="Proteomes" id="UP000242146">
    <property type="component" value="Unassembled WGS sequence"/>
</dbReference>
<keyword evidence="6" id="KW-1185">Reference proteome</keyword>
<dbReference type="Gene3D" id="1.25.40.120">
    <property type="entry name" value="Protein prenylyltransferase"/>
    <property type="match status" value="1"/>
</dbReference>
<dbReference type="PROSITE" id="PS51147">
    <property type="entry name" value="PFTA"/>
    <property type="match status" value="1"/>
</dbReference>
<comment type="caution">
    <text evidence="5">The sequence shown here is derived from an EMBL/GenBank/DDBJ whole genome shotgun (WGS) entry which is preliminary data.</text>
</comment>
<dbReference type="Pfam" id="PF01239">
    <property type="entry name" value="PPTA"/>
    <property type="match status" value="3"/>
</dbReference>
<gene>
    <name evidence="5" type="ORF">DM01DRAFT_1405209</name>
</gene>
<dbReference type="GO" id="GO:0005737">
    <property type="term" value="C:cytoplasm"/>
    <property type="evidence" value="ECO:0007669"/>
    <property type="project" value="TreeGrafter"/>
</dbReference>
<sequence>MDHYDKLVEILEKHSIDEVGLLPCDPPKDDMPIQTRAYHPLLLIDTKLGISLEALTILLQQAHEQFVNLPSTAPDQTWEQVSRVMILLKPDNTTAMNARKRLVHSGVVSVQRELALLDLIFTVARHTKSAAAWHHREWLLTREPQWLDMSKERRLCSQSATLHPRNYYAWSHRRWLLERILDNRLAVDDEYHTTTTWIEHHVSDHSAVHHLGQLLPAWLGFAPSSDSCQARLKAHLVWVDTTTQQYPGHEALWMHRRTCAQVILTIPDLAMTDWVRAQHRWIDMILQYQPLASDLDTSPDKLQQQRTHALHFGTWLCLWSNKALHWQIPDDRYHRYLGQLRSLDDRPCYQPLSQLC</sequence>
<accession>A0A1X2GSW9</accession>
<keyword evidence="2" id="KW-0637">Prenyltransferase</keyword>
<evidence type="ECO:0000256" key="2">
    <source>
        <dbReference type="ARBA" id="ARBA00022602"/>
    </source>
</evidence>
<dbReference type="PANTHER" id="PTHR11129:SF3">
    <property type="entry name" value="PROTEIN PRENYLTRANSFERASE ALPHA SUBUNIT REPEAT-CONTAINING PROTEIN 1"/>
    <property type="match status" value="1"/>
</dbReference>
<evidence type="ECO:0000256" key="1">
    <source>
        <dbReference type="ARBA" id="ARBA00006734"/>
    </source>
</evidence>
<keyword evidence="4" id="KW-0677">Repeat</keyword>
<dbReference type="AlphaFoldDB" id="A0A1X2GSW9"/>
<evidence type="ECO:0000256" key="3">
    <source>
        <dbReference type="ARBA" id="ARBA00022679"/>
    </source>
</evidence>
<evidence type="ECO:0000313" key="6">
    <source>
        <dbReference type="Proteomes" id="UP000242146"/>
    </source>
</evidence>
<dbReference type="STRING" id="101127.A0A1X2GSW9"/>
<reference evidence="5 6" key="1">
    <citation type="submission" date="2016-07" db="EMBL/GenBank/DDBJ databases">
        <title>Pervasive Adenine N6-methylation of Active Genes in Fungi.</title>
        <authorList>
            <consortium name="DOE Joint Genome Institute"/>
            <person name="Mondo S.J."/>
            <person name="Dannebaum R.O."/>
            <person name="Kuo R.C."/>
            <person name="Labutti K."/>
            <person name="Haridas S."/>
            <person name="Kuo A."/>
            <person name="Salamov A."/>
            <person name="Ahrendt S.R."/>
            <person name="Lipzen A."/>
            <person name="Sullivan W."/>
            <person name="Andreopoulos W.B."/>
            <person name="Clum A."/>
            <person name="Lindquist E."/>
            <person name="Daum C."/>
            <person name="Ramamoorthy G.K."/>
            <person name="Gryganskyi A."/>
            <person name="Culley D."/>
            <person name="Magnuson J.K."/>
            <person name="James T.Y."/>
            <person name="O'Malley M.A."/>
            <person name="Stajich J.E."/>
            <person name="Spatafora J.W."/>
            <person name="Visel A."/>
            <person name="Grigoriev I.V."/>
        </authorList>
    </citation>
    <scope>NUCLEOTIDE SEQUENCE [LARGE SCALE GENOMIC DNA]</scope>
    <source>
        <strain evidence="5 6">NRRL 3301</strain>
    </source>
</reference>
<name>A0A1X2GSW9_9FUNG</name>